<proteinExistence type="predicted"/>
<dbReference type="Proteomes" id="UP001500390">
    <property type="component" value="Unassembled WGS sequence"/>
</dbReference>
<dbReference type="RefSeq" id="WP_159898473.1">
    <property type="nucleotide sequence ID" value="NZ_BAABFX010000007.1"/>
</dbReference>
<dbReference type="InterPro" id="IPR041561">
    <property type="entry name" value="PglD_N"/>
</dbReference>
<evidence type="ECO:0000256" key="2">
    <source>
        <dbReference type="ARBA" id="ARBA00022737"/>
    </source>
</evidence>
<evidence type="ECO:0000256" key="1">
    <source>
        <dbReference type="ARBA" id="ARBA00022679"/>
    </source>
</evidence>
<dbReference type="InterPro" id="IPR018357">
    <property type="entry name" value="Hexapep_transf_CS"/>
</dbReference>
<dbReference type="InterPro" id="IPR050179">
    <property type="entry name" value="Trans_hexapeptide_repeat"/>
</dbReference>
<evidence type="ECO:0000313" key="5">
    <source>
        <dbReference type="Proteomes" id="UP001500390"/>
    </source>
</evidence>
<keyword evidence="5" id="KW-1185">Reference proteome</keyword>
<organism evidence="4 5">
    <name type="scientific">Ornithinibacter aureus</name>
    <dbReference type="NCBI Taxonomy" id="622664"/>
    <lineage>
        <taxon>Bacteria</taxon>
        <taxon>Bacillati</taxon>
        <taxon>Actinomycetota</taxon>
        <taxon>Actinomycetes</taxon>
        <taxon>Micrococcales</taxon>
        <taxon>Intrasporangiaceae</taxon>
        <taxon>Ornithinibacter</taxon>
    </lineage>
</organism>
<dbReference type="Gene3D" id="2.160.10.10">
    <property type="entry name" value="Hexapeptide repeat proteins"/>
    <property type="match status" value="1"/>
</dbReference>
<evidence type="ECO:0000313" key="4">
    <source>
        <dbReference type="EMBL" id="GAA4387314.1"/>
    </source>
</evidence>
<reference evidence="5" key="1">
    <citation type="journal article" date="2019" name="Int. J. Syst. Evol. Microbiol.">
        <title>The Global Catalogue of Microorganisms (GCM) 10K type strain sequencing project: providing services to taxonomists for standard genome sequencing and annotation.</title>
        <authorList>
            <consortium name="The Broad Institute Genomics Platform"/>
            <consortium name="The Broad Institute Genome Sequencing Center for Infectious Disease"/>
            <person name="Wu L."/>
            <person name="Ma J."/>
        </authorList>
    </citation>
    <scope>NUCLEOTIDE SEQUENCE [LARGE SCALE GENOMIC DNA]</scope>
    <source>
        <strain evidence="5">JCM 17738</strain>
    </source>
</reference>
<dbReference type="PANTHER" id="PTHR43300:SF7">
    <property type="entry name" value="UDP-N-ACETYLBACILLOSAMINE N-ACETYLTRANSFERASE"/>
    <property type="match status" value="1"/>
</dbReference>
<dbReference type="InterPro" id="IPR020019">
    <property type="entry name" value="AcTrfase_PglD-like"/>
</dbReference>
<keyword evidence="1" id="KW-0808">Transferase</keyword>
<keyword evidence="2" id="KW-0677">Repeat</keyword>
<protein>
    <submittedName>
        <fullName evidence="4">Acetyltransferase</fullName>
    </submittedName>
</protein>
<dbReference type="InterPro" id="IPR011004">
    <property type="entry name" value="Trimer_LpxA-like_sf"/>
</dbReference>
<comment type="caution">
    <text evidence="4">The sequence shown here is derived from an EMBL/GenBank/DDBJ whole genome shotgun (WGS) entry which is preliminary data.</text>
</comment>
<dbReference type="Gene3D" id="3.40.50.20">
    <property type="match status" value="1"/>
</dbReference>
<gene>
    <name evidence="4" type="ORF">GCM10023153_01620</name>
</gene>
<dbReference type="EMBL" id="BAABFX010000007">
    <property type="protein sequence ID" value="GAA4387314.1"/>
    <property type="molecule type" value="Genomic_DNA"/>
</dbReference>
<name>A0ABP8J9J9_9MICO</name>
<dbReference type="PROSITE" id="PS00101">
    <property type="entry name" value="HEXAPEP_TRANSFERASES"/>
    <property type="match status" value="1"/>
</dbReference>
<feature type="domain" description="PglD N-terminal" evidence="3">
    <location>
        <begin position="5"/>
        <end position="90"/>
    </location>
</feature>
<dbReference type="PANTHER" id="PTHR43300">
    <property type="entry name" value="ACETYLTRANSFERASE"/>
    <property type="match status" value="1"/>
</dbReference>
<accession>A0ABP8J9J9</accession>
<sequence length="218" mass="22208">MSPEQVVVIGASGFGRECLDVLEAMAEAGSPVDVAGVVDDGPSELNLGRLAARGVAYLGTVDDWLVASEPMARYVLGIGRPQVRRRVAVRLDEAGARPFTAVHPSATFGSRVATGEGLVVCAGAAISTNARLGRHVHINPNATIGHDSVLRDFVSVNPGAVVSGEVIIRGGTLVGASATILQGLSVGEGTIVGAGSVVTRDVPDAAVVKGVPGQWDRT</sequence>
<dbReference type="Pfam" id="PF17836">
    <property type="entry name" value="PglD_N"/>
    <property type="match status" value="1"/>
</dbReference>
<dbReference type="NCBIfam" id="TIGR03570">
    <property type="entry name" value="NeuD_NnaD"/>
    <property type="match status" value="1"/>
</dbReference>
<dbReference type="CDD" id="cd03360">
    <property type="entry name" value="LbH_AT_putative"/>
    <property type="match status" value="1"/>
</dbReference>
<evidence type="ECO:0000259" key="3">
    <source>
        <dbReference type="Pfam" id="PF17836"/>
    </source>
</evidence>
<dbReference type="SUPFAM" id="SSF51161">
    <property type="entry name" value="Trimeric LpxA-like enzymes"/>
    <property type="match status" value="1"/>
</dbReference>